<reference evidence="2 3" key="1">
    <citation type="journal article" date="2020" name="New Microbes New Infect">
        <title>Sellimonas caecigallum sp. nov., description and genome sequence of a new member of the Sellimonas genus isolated from the cecum of feral chicken.</title>
        <authorList>
            <person name="Wongkuna S."/>
            <person name="Ghimire S."/>
            <person name="Antony L."/>
            <person name="Chankhamhaengdecha S."/>
            <person name="Janvilisri T."/>
            <person name="Scaria J."/>
        </authorList>
    </citation>
    <scope>NUCLEOTIDE SEQUENCE [LARGE SCALE GENOMIC DNA]</scope>
    <source>
        <strain evidence="2 3">SW451</strain>
    </source>
</reference>
<feature type="transmembrane region" description="Helical" evidence="1">
    <location>
        <begin position="35"/>
        <end position="57"/>
    </location>
</feature>
<feature type="transmembrane region" description="Helical" evidence="1">
    <location>
        <begin position="6"/>
        <end position="23"/>
    </location>
</feature>
<evidence type="ECO:0000256" key="1">
    <source>
        <dbReference type="SAM" id="Phobius"/>
    </source>
</evidence>
<accession>A0ABS7L739</accession>
<feature type="transmembrane region" description="Helical" evidence="1">
    <location>
        <begin position="255"/>
        <end position="274"/>
    </location>
</feature>
<feature type="transmembrane region" description="Helical" evidence="1">
    <location>
        <begin position="415"/>
        <end position="436"/>
    </location>
</feature>
<evidence type="ECO:0000313" key="3">
    <source>
        <dbReference type="Proteomes" id="UP000779049"/>
    </source>
</evidence>
<protein>
    <submittedName>
        <fullName evidence="2">Type II secretion system F family protein</fullName>
    </submittedName>
</protein>
<sequence length="440" mass="50527">MGYAELFVTVMIYGVLGFGYLKYHSEQKKTTRSKIIRKSLCFFFLLNTLSLVVFVLAEKTSKVENGAIERNVQGEGEKKEEVLVSVEGMCEEIPIVINVSEKGYTQEEMEKILVREADKLGSRILGENKSRSHVSKDLHLPSDAEGLPVAIQWEQDSYKYMETTGELKEDIPEKGQKVHLTAVLTFHQGGERTAQRTWETDVMLYPPDLENKEEVLEELRRRIEKEDETGLMDDALVLPEEVDGRKVEWTTKKQISGYHILGIGSFAFLLFFWARRQKEEEKRKQRKDQLISDYPEILEQFCLLIGAGMTVKGAWLKIVGNYQERKKEMGIRPAYEEMERTCYEMQGGISEREGYENFGKRCQIQEYMRLGLLLSQNLKKGTRGLTELLSLEAIHAFEERKARARRKGEEAGTKLLAPMVMMLGIVLIIVVVPAFWSMGI</sequence>
<comment type="caution">
    <text evidence="2">The sequence shown here is derived from an EMBL/GenBank/DDBJ whole genome shotgun (WGS) entry which is preliminary data.</text>
</comment>
<dbReference type="PANTHER" id="PTHR35007:SF2">
    <property type="entry name" value="PILUS ASSEMBLE PROTEIN"/>
    <property type="match status" value="1"/>
</dbReference>
<organism evidence="2 3">
    <name type="scientific">Sellimonas caecigallum</name>
    <dbReference type="NCBI Taxonomy" id="2592333"/>
    <lineage>
        <taxon>Bacteria</taxon>
        <taxon>Bacillati</taxon>
        <taxon>Bacillota</taxon>
        <taxon>Clostridia</taxon>
        <taxon>Lachnospirales</taxon>
        <taxon>Lachnospiraceae</taxon>
        <taxon>Sellimonas</taxon>
    </lineage>
</organism>
<dbReference type="EMBL" id="VIRV01000007">
    <property type="protein sequence ID" value="MBY0758767.1"/>
    <property type="molecule type" value="Genomic_DNA"/>
</dbReference>
<keyword evidence="1" id="KW-1133">Transmembrane helix</keyword>
<keyword evidence="1" id="KW-0812">Transmembrane</keyword>
<dbReference type="Proteomes" id="UP000779049">
    <property type="component" value="Unassembled WGS sequence"/>
</dbReference>
<keyword evidence="1" id="KW-0472">Membrane</keyword>
<dbReference type="PANTHER" id="PTHR35007">
    <property type="entry name" value="INTEGRAL MEMBRANE PROTEIN-RELATED"/>
    <property type="match status" value="1"/>
</dbReference>
<keyword evidence="3" id="KW-1185">Reference proteome</keyword>
<dbReference type="RefSeq" id="WP_221919721.1">
    <property type="nucleotide sequence ID" value="NZ_CP173660.1"/>
</dbReference>
<proteinExistence type="predicted"/>
<evidence type="ECO:0000313" key="2">
    <source>
        <dbReference type="EMBL" id="MBY0758767.1"/>
    </source>
</evidence>
<name>A0ABS7L739_9FIRM</name>
<gene>
    <name evidence="2" type="ORF">FLB61_06665</name>
</gene>